<dbReference type="GO" id="GO:0030170">
    <property type="term" value="F:pyridoxal phosphate binding"/>
    <property type="evidence" value="ECO:0007669"/>
    <property type="project" value="UniProtKB-UniRule"/>
</dbReference>
<dbReference type="HAMAP" id="MF_01201">
    <property type="entry name" value="Ala_racemase"/>
    <property type="match status" value="1"/>
</dbReference>
<name>A0A917UWV3_9BACI</name>
<dbReference type="GO" id="GO:0030632">
    <property type="term" value="P:D-alanine biosynthetic process"/>
    <property type="evidence" value="ECO:0007669"/>
    <property type="project" value="UniProtKB-UniRule"/>
</dbReference>
<keyword evidence="3 5" id="KW-0663">Pyridoxal phosphate</keyword>
<gene>
    <name evidence="9" type="primary">alr1</name>
    <name evidence="9" type="ORF">GCM10007063_11900</name>
</gene>
<comment type="cofactor">
    <cofactor evidence="2 5 6">
        <name>pyridoxal 5'-phosphate</name>
        <dbReference type="ChEBI" id="CHEBI:597326"/>
    </cofactor>
</comment>
<dbReference type="EMBL" id="BMNQ01000010">
    <property type="protein sequence ID" value="GGJ90848.1"/>
    <property type="molecule type" value="Genomic_DNA"/>
</dbReference>
<dbReference type="InterPro" id="IPR020622">
    <property type="entry name" value="Ala_racemase_pyridoxalP-BS"/>
</dbReference>
<dbReference type="GO" id="GO:0005829">
    <property type="term" value="C:cytosol"/>
    <property type="evidence" value="ECO:0007669"/>
    <property type="project" value="TreeGrafter"/>
</dbReference>
<dbReference type="InterPro" id="IPR011079">
    <property type="entry name" value="Ala_racemase_C"/>
</dbReference>
<feature type="modified residue" description="N6-(pyridoxal phosphate)lysine" evidence="5 6">
    <location>
        <position position="40"/>
    </location>
</feature>
<evidence type="ECO:0000256" key="7">
    <source>
        <dbReference type="PIRSR" id="PIRSR600821-52"/>
    </source>
</evidence>
<dbReference type="PROSITE" id="PS00395">
    <property type="entry name" value="ALANINE_RACEMASE"/>
    <property type="match status" value="1"/>
</dbReference>
<dbReference type="Gene3D" id="3.20.20.10">
    <property type="entry name" value="Alanine racemase"/>
    <property type="match status" value="1"/>
</dbReference>
<evidence type="ECO:0000313" key="9">
    <source>
        <dbReference type="EMBL" id="GGJ90848.1"/>
    </source>
</evidence>
<dbReference type="GO" id="GO:0009252">
    <property type="term" value="P:peptidoglycan biosynthetic process"/>
    <property type="evidence" value="ECO:0007669"/>
    <property type="project" value="TreeGrafter"/>
</dbReference>
<feature type="active site" description="Proton acceptor; specific for D-alanine" evidence="5">
    <location>
        <position position="40"/>
    </location>
</feature>
<sequence length="374" mass="42370">MDTKMYRNTWAEVDLEAISYNIRQMRNRLPGHCAVMAVVKADAYGHGAVEVAEKALASGAKMLAVALLEEAFTLREANITVPILVFGQVQPEDVPTAADHDITLTCFQKEWVRDVNRLSLPLPVKVHMNWDTGMGRVGLRTEEELKAITKEIHSSSSIRLTGVYTHFSTADDAGFDYFEMQHNRFKEFLDMFKSIRHEPTAVHIGNSAASIRFPERMYDYIRFGIAMYGLYPSDVLKEEYDIDLEPAFSLHSRLVHVKKMDAGESVSYGATYTTEYEEFIGTIPIGYADGWIRKLQGMDVLIEGERMPIVGRITMDQTMIKLDKEYPAGTKVTLIGKQGDNEIETDEIAEKLDTINYEIPCMISNRVPRLYTTN</sequence>
<dbReference type="SMART" id="SM01005">
    <property type="entry name" value="Ala_racemase_C"/>
    <property type="match status" value="1"/>
</dbReference>
<evidence type="ECO:0000256" key="3">
    <source>
        <dbReference type="ARBA" id="ARBA00022898"/>
    </source>
</evidence>
<dbReference type="EC" id="5.1.1.1" evidence="5"/>
<evidence type="ECO:0000256" key="4">
    <source>
        <dbReference type="ARBA" id="ARBA00023235"/>
    </source>
</evidence>
<dbReference type="AlphaFoldDB" id="A0A917UWV3"/>
<evidence type="ECO:0000256" key="5">
    <source>
        <dbReference type="HAMAP-Rule" id="MF_01201"/>
    </source>
</evidence>
<comment type="pathway">
    <text evidence="5">Amino-acid biosynthesis; D-alanine biosynthesis; D-alanine from L-alanine: step 1/1.</text>
</comment>
<dbReference type="Proteomes" id="UP000658382">
    <property type="component" value="Unassembled WGS sequence"/>
</dbReference>
<dbReference type="Pfam" id="PF00842">
    <property type="entry name" value="Ala_racemase_C"/>
    <property type="match status" value="1"/>
</dbReference>
<feature type="domain" description="Alanine racemase C-terminal" evidence="8">
    <location>
        <begin position="247"/>
        <end position="372"/>
    </location>
</feature>
<evidence type="ECO:0000256" key="6">
    <source>
        <dbReference type="PIRSR" id="PIRSR600821-50"/>
    </source>
</evidence>
<dbReference type="Gene3D" id="2.40.37.10">
    <property type="entry name" value="Lyase, Ornithine Decarboxylase, Chain A, domain 1"/>
    <property type="match status" value="1"/>
</dbReference>
<accession>A0A917UWV3</accession>
<comment type="function">
    <text evidence="5">Catalyzes the interconversion of L-alanine and D-alanine. May also act on other amino acids.</text>
</comment>
<dbReference type="PANTHER" id="PTHR30511:SF0">
    <property type="entry name" value="ALANINE RACEMASE, CATABOLIC-RELATED"/>
    <property type="match status" value="1"/>
</dbReference>
<dbReference type="PANTHER" id="PTHR30511">
    <property type="entry name" value="ALANINE RACEMASE"/>
    <property type="match status" value="1"/>
</dbReference>
<dbReference type="Pfam" id="PF01168">
    <property type="entry name" value="Ala_racemase_N"/>
    <property type="match status" value="1"/>
</dbReference>
<keyword evidence="10" id="KW-1185">Reference proteome</keyword>
<dbReference type="SUPFAM" id="SSF51419">
    <property type="entry name" value="PLP-binding barrel"/>
    <property type="match status" value="1"/>
</dbReference>
<keyword evidence="4 5" id="KW-0413">Isomerase</keyword>
<dbReference type="InterPro" id="IPR009006">
    <property type="entry name" value="Ala_racemase/Decarboxylase_C"/>
</dbReference>
<dbReference type="InterPro" id="IPR001608">
    <property type="entry name" value="Ala_racemase_N"/>
</dbReference>
<dbReference type="RefSeq" id="WP_188632173.1">
    <property type="nucleotide sequence ID" value="NZ_BMNQ01000010.1"/>
</dbReference>
<reference evidence="9" key="2">
    <citation type="submission" date="2020-09" db="EMBL/GenBank/DDBJ databases">
        <authorList>
            <person name="Sun Q."/>
            <person name="Ohkuma M."/>
        </authorList>
    </citation>
    <scope>NUCLEOTIDE SEQUENCE</scope>
    <source>
        <strain evidence="9">JCM 12580</strain>
    </source>
</reference>
<dbReference type="NCBIfam" id="TIGR00492">
    <property type="entry name" value="alr"/>
    <property type="match status" value="1"/>
</dbReference>
<dbReference type="SUPFAM" id="SSF50621">
    <property type="entry name" value="Alanine racemase C-terminal domain-like"/>
    <property type="match status" value="1"/>
</dbReference>
<organism evidence="9 10">
    <name type="scientific">Lentibacillus kapialis</name>
    <dbReference type="NCBI Taxonomy" id="340214"/>
    <lineage>
        <taxon>Bacteria</taxon>
        <taxon>Bacillati</taxon>
        <taxon>Bacillota</taxon>
        <taxon>Bacilli</taxon>
        <taxon>Bacillales</taxon>
        <taxon>Bacillaceae</taxon>
        <taxon>Lentibacillus</taxon>
    </lineage>
</organism>
<dbReference type="InterPro" id="IPR029066">
    <property type="entry name" value="PLP-binding_barrel"/>
</dbReference>
<evidence type="ECO:0000256" key="1">
    <source>
        <dbReference type="ARBA" id="ARBA00000316"/>
    </source>
</evidence>
<evidence type="ECO:0000256" key="2">
    <source>
        <dbReference type="ARBA" id="ARBA00001933"/>
    </source>
</evidence>
<feature type="binding site" evidence="5 7">
    <location>
        <position position="315"/>
    </location>
    <ligand>
        <name>substrate</name>
    </ligand>
</feature>
<comment type="catalytic activity">
    <reaction evidence="1 5">
        <text>L-alanine = D-alanine</text>
        <dbReference type="Rhea" id="RHEA:20249"/>
        <dbReference type="ChEBI" id="CHEBI:57416"/>
        <dbReference type="ChEBI" id="CHEBI:57972"/>
        <dbReference type="EC" id="5.1.1.1"/>
    </reaction>
</comment>
<dbReference type="InterPro" id="IPR000821">
    <property type="entry name" value="Ala_racemase"/>
</dbReference>
<feature type="binding site" evidence="5 7">
    <location>
        <position position="136"/>
    </location>
    <ligand>
        <name>substrate</name>
    </ligand>
</feature>
<dbReference type="GO" id="GO:0008784">
    <property type="term" value="F:alanine racemase activity"/>
    <property type="evidence" value="ECO:0007669"/>
    <property type="project" value="UniProtKB-UniRule"/>
</dbReference>
<dbReference type="PRINTS" id="PR00992">
    <property type="entry name" value="ALARACEMASE"/>
</dbReference>
<reference evidence="9" key="1">
    <citation type="journal article" date="2014" name="Int. J. Syst. Evol. Microbiol.">
        <title>Complete genome sequence of Corynebacterium casei LMG S-19264T (=DSM 44701T), isolated from a smear-ripened cheese.</title>
        <authorList>
            <consortium name="US DOE Joint Genome Institute (JGI-PGF)"/>
            <person name="Walter F."/>
            <person name="Albersmeier A."/>
            <person name="Kalinowski J."/>
            <person name="Ruckert C."/>
        </authorList>
    </citation>
    <scope>NUCLEOTIDE SEQUENCE</scope>
    <source>
        <strain evidence="9">JCM 12580</strain>
    </source>
</reference>
<evidence type="ECO:0000259" key="8">
    <source>
        <dbReference type="SMART" id="SM01005"/>
    </source>
</evidence>
<comment type="similarity">
    <text evidence="5">Belongs to the alanine racemase family.</text>
</comment>
<proteinExistence type="inferred from homology"/>
<protein>
    <recommendedName>
        <fullName evidence="5">Alanine racemase</fullName>
        <ecNumber evidence="5">5.1.1.1</ecNumber>
    </recommendedName>
</protein>
<comment type="caution">
    <text evidence="9">The sequence shown here is derived from an EMBL/GenBank/DDBJ whole genome shotgun (WGS) entry which is preliminary data.</text>
</comment>
<dbReference type="CDD" id="cd00430">
    <property type="entry name" value="PLPDE_III_AR"/>
    <property type="match status" value="1"/>
</dbReference>
<feature type="active site" description="Proton acceptor; specific for L-alanine" evidence="5">
    <location>
        <position position="268"/>
    </location>
</feature>
<dbReference type="FunFam" id="3.20.20.10:FF:000002">
    <property type="entry name" value="Alanine racemase"/>
    <property type="match status" value="1"/>
</dbReference>
<evidence type="ECO:0000313" key="10">
    <source>
        <dbReference type="Proteomes" id="UP000658382"/>
    </source>
</evidence>
<dbReference type="FunFam" id="2.40.37.10:FF:000006">
    <property type="entry name" value="Alanine racemase"/>
    <property type="match status" value="1"/>
</dbReference>